<evidence type="ECO:0000259" key="1">
    <source>
        <dbReference type="Pfam" id="PF01710"/>
    </source>
</evidence>
<dbReference type="Pfam" id="PF01710">
    <property type="entry name" value="HTH_Tnp_IS630"/>
    <property type="match status" value="1"/>
</dbReference>
<reference evidence="3 4" key="1">
    <citation type="journal article" date="2020" name="ISME J.">
        <title>Comparative genomics reveals insights into cyanobacterial evolution and habitat adaptation.</title>
        <authorList>
            <person name="Chen M.Y."/>
            <person name="Teng W.K."/>
            <person name="Zhao L."/>
            <person name="Hu C.X."/>
            <person name="Zhou Y.K."/>
            <person name="Han B.P."/>
            <person name="Song L.R."/>
            <person name="Shu W.S."/>
        </authorList>
    </citation>
    <scope>NUCLEOTIDE SEQUENCE [LARGE SCALE GENOMIC DNA]</scope>
    <source>
        <strain evidence="3 4">FACHB-391</strain>
    </source>
</reference>
<dbReference type="InterPro" id="IPR009057">
    <property type="entry name" value="Homeodomain-like_sf"/>
</dbReference>
<dbReference type="InterPro" id="IPR047655">
    <property type="entry name" value="Transpos_IS630-like"/>
</dbReference>
<evidence type="ECO:0000313" key="3">
    <source>
        <dbReference type="EMBL" id="MBD2563847.1"/>
    </source>
</evidence>
<dbReference type="InterPro" id="IPR002622">
    <property type="entry name" value="Transposase_14"/>
</dbReference>
<dbReference type="InterPro" id="IPR036397">
    <property type="entry name" value="RNaseH_sf"/>
</dbReference>
<dbReference type="Gene3D" id="3.30.420.10">
    <property type="entry name" value="Ribonuclease H-like superfamily/Ribonuclease H"/>
    <property type="match status" value="1"/>
</dbReference>
<sequence length="290" mass="33422">MAKPYSYDLRQKVIQAIELDGMKKSEAAQVFQISRNTINLWLQRKASTGDYKVLPSQPPGNGHKITDWEKFEKFVEVNGDKTQVEMAELWPEKISSRTISRALNKIGFTRKKTYGYQERDEIKRQEFREEIALYKPEKIVYIDEAGMDNREDYGYGWNAKGERFHALKSGRRKGRVNMIAAYCNGNLFAPFTIEGACNRTVFETWLKTCLIPTLKSGQIVIADNATFHRGGHIKELIEAAGCQLKYLPSYSPDLNKIERCWSWLKSRIRKQLIQFDCLRSAMEDVLGTAS</sequence>
<dbReference type="PANTHER" id="PTHR46564">
    <property type="entry name" value="TRANSPOSASE"/>
    <property type="match status" value="1"/>
</dbReference>
<dbReference type="SUPFAM" id="SSF46689">
    <property type="entry name" value="Homeodomain-like"/>
    <property type="match status" value="1"/>
</dbReference>
<accession>A0ABR8F144</accession>
<dbReference type="NCBIfam" id="NF033545">
    <property type="entry name" value="transpos_IS630"/>
    <property type="match status" value="1"/>
</dbReference>
<gene>
    <name evidence="3" type="ORF">H6G95_25210</name>
</gene>
<dbReference type="Proteomes" id="UP000604661">
    <property type="component" value="Unassembled WGS sequence"/>
</dbReference>
<feature type="domain" description="Transposase Synechocystis PCC 6803" evidence="1">
    <location>
        <begin position="5"/>
        <end position="126"/>
    </location>
</feature>
<evidence type="ECO:0000313" key="4">
    <source>
        <dbReference type="Proteomes" id="UP000604661"/>
    </source>
</evidence>
<organism evidence="3 4">
    <name type="scientific">Nostoc linckia FACHB-391</name>
    <dbReference type="NCBI Taxonomy" id="2692906"/>
    <lineage>
        <taxon>Bacteria</taxon>
        <taxon>Bacillati</taxon>
        <taxon>Cyanobacteriota</taxon>
        <taxon>Cyanophyceae</taxon>
        <taxon>Nostocales</taxon>
        <taxon>Nostocaceae</taxon>
        <taxon>Nostoc</taxon>
    </lineage>
</organism>
<name>A0ABR8F144_NOSLI</name>
<dbReference type="Gene3D" id="1.10.10.60">
    <property type="entry name" value="Homeodomain-like"/>
    <property type="match status" value="1"/>
</dbReference>
<keyword evidence="4" id="KW-1185">Reference proteome</keyword>
<dbReference type="EMBL" id="JACJTE010000037">
    <property type="protein sequence ID" value="MBD2563847.1"/>
    <property type="molecule type" value="Genomic_DNA"/>
</dbReference>
<protein>
    <submittedName>
        <fullName evidence="3">IS630 family transposase</fullName>
    </submittedName>
</protein>
<evidence type="ECO:0000259" key="2">
    <source>
        <dbReference type="Pfam" id="PF13358"/>
    </source>
</evidence>
<dbReference type="RefSeq" id="WP_190898362.1">
    <property type="nucleotide sequence ID" value="NZ_JACJTE010000037.1"/>
</dbReference>
<feature type="domain" description="Tc1-like transposase DDE" evidence="2">
    <location>
        <begin position="139"/>
        <end position="272"/>
    </location>
</feature>
<comment type="caution">
    <text evidence="3">The sequence shown here is derived from an EMBL/GenBank/DDBJ whole genome shotgun (WGS) entry which is preliminary data.</text>
</comment>
<dbReference type="PANTHER" id="PTHR46564:SF1">
    <property type="entry name" value="TRANSPOSASE"/>
    <property type="match status" value="1"/>
</dbReference>
<proteinExistence type="predicted"/>
<dbReference type="InterPro" id="IPR038717">
    <property type="entry name" value="Tc1-like_DDE_dom"/>
</dbReference>
<dbReference type="Pfam" id="PF13358">
    <property type="entry name" value="DDE_3"/>
    <property type="match status" value="1"/>
</dbReference>